<dbReference type="GO" id="GO:0003824">
    <property type="term" value="F:catalytic activity"/>
    <property type="evidence" value="ECO:0007669"/>
    <property type="project" value="InterPro"/>
</dbReference>
<dbReference type="SUPFAM" id="SSF50800">
    <property type="entry name" value="PK beta-barrel domain-like"/>
    <property type="match status" value="1"/>
</dbReference>
<dbReference type="GO" id="GO:0030170">
    <property type="term" value="F:pyridoxal phosphate binding"/>
    <property type="evidence" value="ECO:0007669"/>
    <property type="project" value="InterPro"/>
</dbReference>
<gene>
    <name evidence="2" type="ORF">EIP75_16740</name>
</gene>
<evidence type="ECO:0000313" key="3">
    <source>
        <dbReference type="Proteomes" id="UP000269265"/>
    </source>
</evidence>
<dbReference type="Pfam" id="PF03473">
    <property type="entry name" value="MOSC"/>
    <property type="match status" value="1"/>
</dbReference>
<dbReference type="PROSITE" id="PS51340">
    <property type="entry name" value="MOSC"/>
    <property type="match status" value="1"/>
</dbReference>
<dbReference type="EMBL" id="RSED01000014">
    <property type="protein sequence ID" value="RRS03138.1"/>
    <property type="molecule type" value="Genomic_DNA"/>
</dbReference>
<dbReference type="InterPro" id="IPR005302">
    <property type="entry name" value="MoCF_Sase_C"/>
</dbReference>
<accession>A0A426V8T5</accession>
<comment type="caution">
    <text evidence="2">The sequence shown here is derived from an EMBL/GenBank/DDBJ whole genome shotgun (WGS) entry which is preliminary data.</text>
</comment>
<dbReference type="InterPro" id="IPR011037">
    <property type="entry name" value="Pyrv_Knase-like_insert_dom_sf"/>
</dbReference>
<dbReference type="Proteomes" id="UP000269265">
    <property type="component" value="Unassembled WGS sequence"/>
</dbReference>
<dbReference type="Gene3D" id="2.40.33.20">
    <property type="entry name" value="PK beta-barrel domain-like"/>
    <property type="match status" value="1"/>
</dbReference>
<name>A0A426V8T5_9BURK</name>
<proteinExistence type="predicted"/>
<sequence>MTTNLPDANPQNLHRLVQQFPRPGRLDAIHLRPVRRQPVESAESTHVLVGRGLQGDHIAARVPGRAGGSKRQVTLIQAEHLPVIAAFMGQASVDAAVLRRNLVVSGLNLLAARALFRDEPMVLRLGDEVVLEITGPCDPCSRMEELLGPGGYNAMRGHGGLNARVLQGGIIRVGDAVRCEPPAPPDDGASA</sequence>
<dbReference type="PANTHER" id="PTHR36930">
    <property type="entry name" value="METAL-SULFUR CLUSTER BIOSYNTHESIS PROTEINS YUAD-RELATED"/>
    <property type="match status" value="1"/>
</dbReference>
<dbReference type="InterPro" id="IPR052716">
    <property type="entry name" value="MOSC_domain"/>
</dbReference>
<dbReference type="PANTHER" id="PTHR36930:SF1">
    <property type="entry name" value="MOSC DOMAIN-CONTAINING PROTEIN"/>
    <property type="match status" value="1"/>
</dbReference>
<feature type="domain" description="MOSC" evidence="1">
    <location>
        <begin position="37"/>
        <end position="180"/>
    </location>
</feature>
<evidence type="ECO:0000313" key="2">
    <source>
        <dbReference type="EMBL" id="RRS03138.1"/>
    </source>
</evidence>
<dbReference type="OrthoDB" id="1550913at2"/>
<keyword evidence="3" id="KW-1185">Reference proteome</keyword>
<dbReference type="AlphaFoldDB" id="A0A426V8T5"/>
<evidence type="ECO:0000259" key="1">
    <source>
        <dbReference type="PROSITE" id="PS51340"/>
    </source>
</evidence>
<organism evidence="2 3">
    <name type="scientific">Aquabacterium soli</name>
    <dbReference type="NCBI Taxonomy" id="2493092"/>
    <lineage>
        <taxon>Bacteria</taxon>
        <taxon>Pseudomonadati</taxon>
        <taxon>Pseudomonadota</taxon>
        <taxon>Betaproteobacteria</taxon>
        <taxon>Burkholderiales</taxon>
        <taxon>Aquabacterium</taxon>
    </lineage>
</organism>
<dbReference type="GO" id="GO:0030151">
    <property type="term" value="F:molybdenum ion binding"/>
    <property type="evidence" value="ECO:0007669"/>
    <property type="project" value="InterPro"/>
</dbReference>
<protein>
    <submittedName>
        <fullName evidence="2">MOSC domain-containing protein</fullName>
    </submittedName>
</protein>
<dbReference type="RefSeq" id="WP_125244432.1">
    <property type="nucleotide sequence ID" value="NZ_RSED01000014.1"/>
</dbReference>
<reference evidence="2 3" key="1">
    <citation type="submission" date="2018-12" db="EMBL/GenBank/DDBJ databases">
        <title>The whole draft genome of Aquabacterium sp. SJQ9.</title>
        <authorList>
            <person name="Sun L."/>
            <person name="Gao X."/>
            <person name="Chen W."/>
            <person name="Huang K."/>
        </authorList>
    </citation>
    <scope>NUCLEOTIDE SEQUENCE [LARGE SCALE GENOMIC DNA]</scope>
    <source>
        <strain evidence="2 3">SJQ9</strain>
    </source>
</reference>